<evidence type="ECO:0000313" key="5">
    <source>
        <dbReference type="Proteomes" id="UP000054248"/>
    </source>
</evidence>
<evidence type="ECO:0000256" key="2">
    <source>
        <dbReference type="ARBA" id="ARBA00022737"/>
    </source>
</evidence>
<dbReference type="HOGENOM" id="CLU_850442_0_0_1"/>
<dbReference type="AlphaFoldDB" id="A0A0C3QAQ6"/>
<keyword evidence="1" id="KW-0880">Kelch repeat</keyword>
<dbReference type="Proteomes" id="UP000054248">
    <property type="component" value="Unassembled WGS sequence"/>
</dbReference>
<feature type="compositionally biased region" description="Basic and acidic residues" evidence="3">
    <location>
        <begin position="36"/>
        <end position="50"/>
    </location>
</feature>
<dbReference type="InterPro" id="IPR015915">
    <property type="entry name" value="Kelch-typ_b-propeller"/>
</dbReference>
<dbReference type="SUPFAM" id="SSF117281">
    <property type="entry name" value="Kelch motif"/>
    <property type="match status" value="1"/>
</dbReference>
<feature type="region of interest" description="Disordered" evidence="3">
    <location>
        <begin position="67"/>
        <end position="142"/>
    </location>
</feature>
<keyword evidence="5" id="KW-1185">Reference proteome</keyword>
<keyword evidence="2" id="KW-0677">Repeat</keyword>
<feature type="compositionally biased region" description="Polar residues" evidence="3">
    <location>
        <begin position="67"/>
        <end position="82"/>
    </location>
</feature>
<dbReference type="STRING" id="1051891.A0A0C3QAQ6"/>
<evidence type="ECO:0000256" key="3">
    <source>
        <dbReference type="SAM" id="MobiDB-lite"/>
    </source>
</evidence>
<protein>
    <submittedName>
        <fullName evidence="4">Uncharacterized protein</fullName>
    </submittedName>
</protein>
<dbReference type="PANTHER" id="PTHR46093:SF18">
    <property type="entry name" value="FIBRONECTIN TYPE-III DOMAIN-CONTAINING PROTEIN"/>
    <property type="match status" value="1"/>
</dbReference>
<dbReference type="PANTHER" id="PTHR46093">
    <property type="entry name" value="ACYL-COA-BINDING DOMAIN-CONTAINING PROTEIN 5"/>
    <property type="match status" value="1"/>
</dbReference>
<evidence type="ECO:0000313" key="4">
    <source>
        <dbReference type="EMBL" id="KIO21279.1"/>
    </source>
</evidence>
<organism evidence="4 5">
    <name type="scientific">Tulasnella calospora MUT 4182</name>
    <dbReference type="NCBI Taxonomy" id="1051891"/>
    <lineage>
        <taxon>Eukaryota</taxon>
        <taxon>Fungi</taxon>
        <taxon>Dikarya</taxon>
        <taxon>Basidiomycota</taxon>
        <taxon>Agaricomycotina</taxon>
        <taxon>Agaricomycetes</taxon>
        <taxon>Cantharellales</taxon>
        <taxon>Tulasnellaceae</taxon>
        <taxon>Tulasnella</taxon>
    </lineage>
</organism>
<name>A0A0C3QAQ6_9AGAM</name>
<sequence>MAELVWNLSRRIFTLLSTSVIGEEQASDTSASPAKESARLEGVDAADVKSSRSQNFPKIFEESTTGSLSIQSWTDPNVTSRGEMSGKASAPQTADRSRRGETVGPRDSSPQSLYANAAFQREPSTQDALTFSRKGNSKFGSDMPDMNTVVPYALTWTEHEMELRPVRSLKSSVEVGMTPSVFPRFGHSCTAIPNSSGEFVIFGGCVLPAKEEIWTNDVILLSTADMSLTSLETNDGKPKATVGHRAVIAGRVLVVFGGGINDNYLHFLNLDTREWLKLRPPAPYPGSRFGHSFVIVDNTIWLFGGILLANRMDDMWCIDLKTGMLWK</sequence>
<accession>A0A0C3QAQ6</accession>
<feature type="region of interest" description="Disordered" evidence="3">
    <location>
        <begin position="23"/>
        <end position="54"/>
    </location>
</feature>
<proteinExistence type="predicted"/>
<dbReference type="Pfam" id="PF24681">
    <property type="entry name" value="Kelch_KLHDC2_KLHL20_DRC7"/>
    <property type="match status" value="1"/>
</dbReference>
<gene>
    <name evidence="4" type="ORF">M407DRAFT_129608</name>
</gene>
<dbReference type="EMBL" id="KN823143">
    <property type="protein sequence ID" value="KIO21279.1"/>
    <property type="molecule type" value="Genomic_DNA"/>
</dbReference>
<reference evidence="4 5" key="1">
    <citation type="submission" date="2014-04" db="EMBL/GenBank/DDBJ databases">
        <authorList>
            <consortium name="DOE Joint Genome Institute"/>
            <person name="Kuo A."/>
            <person name="Girlanda M."/>
            <person name="Perotto S."/>
            <person name="Kohler A."/>
            <person name="Nagy L.G."/>
            <person name="Floudas D."/>
            <person name="Copeland A."/>
            <person name="Barry K.W."/>
            <person name="Cichocki N."/>
            <person name="Veneault-Fourrey C."/>
            <person name="LaButti K."/>
            <person name="Lindquist E.A."/>
            <person name="Lipzen A."/>
            <person name="Lundell T."/>
            <person name="Morin E."/>
            <person name="Murat C."/>
            <person name="Sun H."/>
            <person name="Tunlid A."/>
            <person name="Henrissat B."/>
            <person name="Grigoriev I.V."/>
            <person name="Hibbett D.S."/>
            <person name="Martin F."/>
            <person name="Nordberg H.P."/>
            <person name="Cantor M.N."/>
            <person name="Hua S.X."/>
        </authorList>
    </citation>
    <scope>NUCLEOTIDE SEQUENCE [LARGE SCALE GENOMIC DNA]</scope>
    <source>
        <strain evidence="4 5">MUT 4182</strain>
    </source>
</reference>
<evidence type="ECO:0000256" key="1">
    <source>
        <dbReference type="ARBA" id="ARBA00022441"/>
    </source>
</evidence>
<dbReference type="OrthoDB" id="45365at2759"/>
<reference evidence="5" key="2">
    <citation type="submission" date="2015-01" db="EMBL/GenBank/DDBJ databases">
        <title>Evolutionary Origins and Diversification of the Mycorrhizal Mutualists.</title>
        <authorList>
            <consortium name="DOE Joint Genome Institute"/>
            <consortium name="Mycorrhizal Genomics Consortium"/>
            <person name="Kohler A."/>
            <person name="Kuo A."/>
            <person name="Nagy L.G."/>
            <person name="Floudas D."/>
            <person name="Copeland A."/>
            <person name="Barry K.W."/>
            <person name="Cichocki N."/>
            <person name="Veneault-Fourrey C."/>
            <person name="LaButti K."/>
            <person name="Lindquist E.A."/>
            <person name="Lipzen A."/>
            <person name="Lundell T."/>
            <person name="Morin E."/>
            <person name="Murat C."/>
            <person name="Riley R."/>
            <person name="Ohm R."/>
            <person name="Sun H."/>
            <person name="Tunlid A."/>
            <person name="Henrissat B."/>
            <person name="Grigoriev I.V."/>
            <person name="Hibbett D.S."/>
            <person name="Martin F."/>
        </authorList>
    </citation>
    <scope>NUCLEOTIDE SEQUENCE [LARGE SCALE GENOMIC DNA]</scope>
    <source>
        <strain evidence="5">MUT 4182</strain>
    </source>
</reference>
<dbReference type="Gene3D" id="2.120.10.80">
    <property type="entry name" value="Kelch-type beta propeller"/>
    <property type="match status" value="1"/>
</dbReference>